<dbReference type="Proteomes" id="UP000009328">
    <property type="component" value="Unassembled WGS sequence"/>
</dbReference>
<dbReference type="eggNOG" id="KOG0756">
    <property type="taxonomic scope" value="Eukaryota"/>
</dbReference>
<evidence type="ECO:0000313" key="12">
    <source>
        <dbReference type="EMBL" id="CCH44159.1"/>
    </source>
</evidence>
<evidence type="ECO:0000256" key="1">
    <source>
        <dbReference type="ARBA" id="ARBA00004225"/>
    </source>
</evidence>
<evidence type="ECO:0000256" key="2">
    <source>
        <dbReference type="ARBA" id="ARBA00006375"/>
    </source>
</evidence>
<dbReference type="PANTHER" id="PTHR45788:SF5">
    <property type="entry name" value="AFR253WP"/>
    <property type="match status" value="1"/>
</dbReference>
<sequence length="369" mass="41109">MVVEPNLLTAIIAGTAASVAQTTATYPFEYLKVVTQLHRNLPGAKQAELFHQFKFYFSGCGALNIGNALKSGSRFMIFNSASKFMSTENGKTSAPRLVVAGAMTGFIESLWIIPFENLKTTMIENSLHYSKIQVKEYEANEKLKKNGKVNNNNEKQNSKSIKSDSKPSQQQKPTIKSPIKQTSIPKKTFHNPATTASATLHPYILAKQKWDKLPSSNILSAMSEIYQTRGIRGFLQGSIPTLIRQCTNSGVRFGTYTSLRQIFQPHGGELNSYLAFSIGVVSSVAVVAVTQPIDVIKTRMQSRETYYTYTNALNCAYRIFVEEGVKTFWSGWTFRLLKVGTSGGVSFTVYQYVENVITRALKEQPFQPE</sequence>
<feature type="compositionally biased region" description="Polar residues" evidence="11">
    <location>
        <begin position="166"/>
        <end position="188"/>
    </location>
</feature>
<comment type="subcellular location">
    <subcellularLocation>
        <location evidence="1">Mitochondrion membrane</location>
        <topology evidence="1">Multi-pass membrane protein</topology>
    </subcellularLocation>
</comment>
<evidence type="ECO:0000256" key="7">
    <source>
        <dbReference type="ARBA" id="ARBA00023128"/>
    </source>
</evidence>
<dbReference type="InterPro" id="IPR049563">
    <property type="entry name" value="TXTP-like"/>
</dbReference>
<dbReference type="PROSITE" id="PS50920">
    <property type="entry name" value="SOLCAR"/>
    <property type="match status" value="2"/>
</dbReference>
<proteinExistence type="inferred from homology"/>
<name>K0KS49_WICCF</name>
<dbReference type="InterPro" id="IPR023395">
    <property type="entry name" value="MCP_dom_sf"/>
</dbReference>
<dbReference type="EMBL" id="CAIF01000109">
    <property type="protein sequence ID" value="CCH44159.1"/>
    <property type="molecule type" value="Genomic_DNA"/>
</dbReference>
<feature type="repeat" description="Solcar" evidence="9">
    <location>
        <begin position="270"/>
        <end position="356"/>
    </location>
</feature>
<keyword evidence="4 9" id="KW-0812">Transmembrane</keyword>
<dbReference type="GO" id="GO:0006843">
    <property type="term" value="P:mitochondrial citrate transmembrane transport"/>
    <property type="evidence" value="ECO:0007669"/>
    <property type="project" value="TreeGrafter"/>
</dbReference>
<keyword evidence="13" id="KW-1185">Reference proteome</keyword>
<evidence type="ECO:0000256" key="6">
    <source>
        <dbReference type="ARBA" id="ARBA00022989"/>
    </source>
</evidence>
<dbReference type="STRING" id="1206466.K0KS49"/>
<feature type="compositionally biased region" description="Low complexity" evidence="11">
    <location>
        <begin position="148"/>
        <end position="160"/>
    </location>
</feature>
<dbReference type="InParanoid" id="K0KS49"/>
<dbReference type="AlphaFoldDB" id="K0KS49"/>
<dbReference type="GO" id="GO:0071913">
    <property type="term" value="F:citrate secondary active transmembrane transporter activity"/>
    <property type="evidence" value="ECO:0007669"/>
    <property type="project" value="TreeGrafter"/>
</dbReference>
<gene>
    <name evidence="12" type="ORF">BN7_3717</name>
</gene>
<evidence type="ECO:0000256" key="9">
    <source>
        <dbReference type="PROSITE-ProRule" id="PRU00282"/>
    </source>
</evidence>
<keyword evidence="7" id="KW-0496">Mitochondrion</keyword>
<keyword evidence="8 9" id="KW-0472">Membrane</keyword>
<dbReference type="SUPFAM" id="SSF103506">
    <property type="entry name" value="Mitochondrial carrier"/>
    <property type="match status" value="1"/>
</dbReference>
<evidence type="ECO:0000313" key="13">
    <source>
        <dbReference type="Proteomes" id="UP000009328"/>
    </source>
</evidence>
<keyword evidence="6" id="KW-1133">Transmembrane helix</keyword>
<evidence type="ECO:0000256" key="10">
    <source>
        <dbReference type="RuleBase" id="RU000488"/>
    </source>
</evidence>
<reference evidence="12 13" key="1">
    <citation type="journal article" date="2012" name="Eukaryot. Cell">
        <title>Draft genome sequence of Wickerhamomyces ciferrii NRRL Y-1031 F-60-10.</title>
        <authorList>
            <person name="Schneider J."/>
            <person name="Andrea H."/>
            <person name="Blom J."/>
            <person name="Jaenicke S."/>
            <person name="Ruckert C."/>
            <person name="Schorsch C."/>
            <person name="Szczepanowski R."/>
            <person name="Farwick M."/>
            <person name="Goesmann A."/>
            <person name="Puhler A."/>
            <person name="Schaffer S."/>
            <person name="Tauch A."/>
            <person name="Kohler T."/>
            <person name="Brinkrolf K."/>
        </authorList>
    </citation>
    <scope>NUCLEOTIDE SEQUENCE [LARGE SCALE GENOMIC DNA]</scope>
    <source>
        <strain evidence="13">ATCC 14091 / BCRC 22168 / CBS 111 / JCM 3599 / NBRC 0793 / NRRL Y-1031 F-60-10</strain>
    </source>
</reference>
<evidence type="ECO:0000256" key="4">
    <source>
        <dbReference type="ARBA" id="ARBA00022692"/>
    </source>
</evidence>
<accession>K0KS49</accession>
<keyword evidence="3 10" id="KW-0813">Transport</keyword>
<comment type="caution">
    <text evidence="12">The sequence shown here is derived from an EMBL/GenBank/DDBJ whole genome shotgun (WGS) entry which is preliminary data.</text>
</comment>
<protein>
    <submittedName>
        <fullName evidence="12">Calcium-binding mitochondrial carrier protein</fullName>
    </submittedName>
</protein>
<dbReference type="Pfam" id="PF00153">
    <property type="entry name" value="Mito_carr"/>
    <property type="match status" value="3"/>
</dbReference>
<dbReference type="InterPro" id="IPR018108">
    <property type="entry name" value="MCP_transmembrane"/>
</dbReference>
<feature type="repeat" description="Solcar" evidence="9">
    <location>
        <begin position="186"/>
        <end position="262"/>
    </location>
</feature>
<evidence type="ECO:0000256" key="8">
    <source>
        <dbReference type="ARBA" id="ARBA00023136"/>
    </source>
</evidence>
<dbReference type="Gene3D" id="1.50.40.10">
    <property type="entry name" value="Mitochondrial carrier domain"/>
    <property type="match status" value="1"/>
</dbReference>
<dbReference type="FunCoup" id="K0KS49">
    <property type="interactions" value="44"/>
</dbReference>
<comment type="similarity">
    <text evidence="2 10">Belongs to the mitochondrial carrier (TC 2.A.29) family.</text>
</comment>
<evidence type="ECO:0000256" key="11">
    <source>
        <dbReference type="SAM" id="MobiDB-lite"/>
    </source>
</evidence>
<organism evidence="12 13">
    <name type="scientific">Wickerhamomyces ciferrii (strain ATCC 14091 / BCRC 22168 / CBS 111 / JCM 3599 / NBRC 0793 / NRRL Y-1031 F-60-10)</name>
    <name type="common">Yeast</name>
    <name type="synonym">Pichia ciferrii</name>
    <dbReference type="NCBI Taxonomy" id="1206466"/>
    <lineage>
        <taxon>Eukaryota</taxon>
        <taxon>Fungi</taxon>
        <taxon>Dikarya</taxon>
        <taxon>Ascomycota</taxon>
        <taxon>Saccharomycotina</taxon>
        <taxon>Saccharomycetes</taxon>
        <taxon>Phaffomycetales</taxon>
        <taxon>Wickerhamomycetaceae</taxon>
        <taxon>Wickerhamomyces</taxon>
    </lineage>
</organism>
<dbReference type="HOGENOM" id="CLU_015166_5_1_1"/>
<keyword evidence="5" id="KW-0677">Repeat</keyword>
<evidence type="ECO:0000256" key="3">
    <source>
        <dbReference type="ARBA" id="ARBA00022448"/>
    </source>
</evidence>
<dbReference type="GO" id="GO:0031966">
    <property type="term" value="C:mitochondrial membrane"/>
    <property type="evidence" value="ECO:0007669"/>
    <property type="project" value="UniProtKB-SubCell"/>
</dbReference>
<feature type="region of interest" description="Disordered" evidence="11">
    <location>
        <begin position="143"/>
        <end position="188"/>
    </location>
</feature>
<evidence type="ECO:0000256" key="5">
    <source>
        <dbReference type="ARBA" id="ARBA00022737"/>
    </source>
</evidence>
<dbReference type="PANTHER" id="PTHR45788">
    <property type="entry name" value="SUCCINATE/FUMARATE MITOCHONDRIAL TRANSPORTER-RELATED"/>
    <property type="match status" value="1"/>
</dbReference>